<dbReference type="AlphaFoldDB" id="A0A0K2HHM4"/>
<dbReference type="Proteomes" id="UP000777173">
    <property type="component" value="Unassembled WGS sequence"/>
</dbReference>
<dbReference type="InterPro" id="IPR045175">
    <property type="entry name" value="M28_fam"/>
</dbReference>
<dbReference type="Gene3D" id="3.40.630.10">
    <property type="entry name" value="Zn peptidases"/>
    <property type="match status" value="1"/>
</dbReference>
<dbReference type="SUPFAM" id="SSF52025">
    <property type="entry name" value="PA domain"/>
    <property type="match status" value="1"/>
</dbReference>
<dbReference type="GO" id="GO:0004177">
    <property type="term" value="F:aminopeptidase activity"/>
    <property type="evidence" value="ECO:0007669"/>
    <property type="project" value="UniProtKB-KW"/>
</dbReference>
<evidence type="ECO:0000313" key="14">
    <source>
        <dbReference type="Proteomes" id="UP000294834"/>
    </source>
</evidence>
<dbReference type="PANTHER" id="PTHR12147">
    <property type="entry name" value="METALLOPEPTIDASE M28 FAMILY MEMBER"/>
    <property type="match status" value="1"/>
</dbReference>
<dbReference type="KEGG" id="bdh:GV66_08410"/>
<feature type="signal peptide" evidence="1">
    <location>
        <begin position="1"/>
        <end position="21"/>
    </location>
</feature>
<dbReference type="InterPro" id="IPR003137">
    <property type="entry name" value="PA_domain"/>
</dbReference>
<dbReference type="InterPro" id="IPR046450">
    <property type="entry name" value="PA_dom_sf"/>
</dbReference>
<reference evidence="13 14" key="3">
    <citation type="journal article" date="2019" name="Nat. Microbiol.">
        <title>Genomic variation and strain-specific functional adaptation in the human gut microbiome during early life.</title>
        <authorList>
            <person name="Vatanen T."/>
            <person name="Plichta D.R."/>
            <person name="Somani J."/>
            <person name="Munch P.C."/>
            <person name="Arthur T.D."/>
            <person name="Hall A.B."/>
            <person name="Rudolf S."/>
            <person name="Oakeley E.J."/>
            <person name="Ke X."/>
            <person name="Young R.A."/>
            <person name="Haiser H.J."/>
            <person name="Kolde R."/>
            <person name="Yassour M."/>
            <person name="Luopajarvi K."/>
            <person name="Siljander H."/>
            <person name="Virtanen S.M."/>
            <person name="Ilonen J."/>
            <person name="Uibo R."/>
            <person name="Tillmann V."/>
            <person name="Mokurov S."/>
            <person name="Dorshakova N."/>
            <person name="Porter J.A."/>
            <person name="McHardy A.C."/>
            <person name="Lahdesmaki H."/>
            <person name="Vlamakis H."/>
            <person name="Huttenhower C."/>
            <person name="Knip M."/>
            <person name="Xavier R.J."/>
        </authorList>
    </citation>
    <scope>NUCLEOTIDE SEQUENCE [LARGE SCALE GENOMIC DNA]</scope>
    <source>
        <strain evidence="9 13">RJX1047</strain>
        <strain evidence="10 14">RJX1052</strain>
    </source>
</reference>
<dbReference type="Proteomes" id="UP000294834">
    <property type="component" value="Unassembled WGS sequence"/>
</dbReference>
<evidence type="ECO:0000313" key="8">
    <source>
        <dbReference type="EMBL" id="RGV72132.1"/>
    </source>
</evidence>
<gene>
    <name evidence="8" type="ORF">DWW04_18540</name>
    <name evidence="9" type="ORF">E1I98_15785</name>
    <name evidence="10" type="ORF">E1J06_01805</name>
    <name evidence="5" type="ORF">F2Y44_17550</name>
    <name evidence="4" type="ORF">F2Z07_16345</name>
    <name evidence="7" type="ORF">GKD17_01880</name>
    <name evidence="6" type="ORF">KSU80_18060</name>
    <name evidence="11" type="ORF">QNN11_04525</name>
</gene>
<dbReference type="EMBL" id="VVZV01000019">
    <property type="protein sequence ID" value="KAA5317030.1"/>
    <property type="molecule type" value="Genomic_DNA"/>
</dbReference>
<dbReference type="Proteomes" id="UP001177934">
    <property type="component" value="Chromosome"/>
</dbReference>
<dbReference type="Gene3D" id="3.50.30.30">
    <property type="match status" value="1"/>
</dbReference>
<dbReference type="EMBL" id="CP046176">
    <property type="protein sequence ID" value="QJR75215.1"/>
    <property type="molecule type" value="Genomic_DNA"/>
</dbReference>
<dbReference type="EMBL" id="QRZL01000025">
    <property type="protein sequence ID" value="RGV72132.1"/>
    <property type="molecule type" value="Genomic_DNA"/>
</dbReference>
<dbReference type="Proteomes" id="UP000294527">
    <property type="component" value="Unassembled WGS sequence"/>
</dbReference>
<dbReference type="Pfam" id="PF02225">
    <property type="entry name" value="PA"/>
    <property type="match status" value="1"/>
</dbReference>
<accession>A0A0K2HHM4</accession>
<keyword evidence="8" id="KW-0378">Hydrolase</keyword>
<evidence type="ECO:0000259" key="2">
    <source>
        <dbReference type="Pfam" id="PF02225"/>
    </source>
</evidence>
<dbReference type="Proteomes" id="UP000500949">
    <property type="component" value="Chromosome"/>
</dbReference>
<evidence type="ECO:0000313" key="6">
    <source>
        <dbReference type="EMBL" id="MBV3125058.1"/>
    </source>
</evidence>
<keyword evidence="8" id="KW-0645">Protease</keyword>
<dbReference type="EMBL" id="CP126056">
    <property type="protein sequence ID" value="WHX10736.1"/>
    <property type="molecule type" value="Genomic_DNA"/>
</dbReference>
<evidence type="ECO:0000313" key="13">
    <source>
        <dbReference type="Proteomes" id="UP000294527"/>
    </source>
</evidence>
<reference evidence="8 12" key="1">
    <citation type="submission" date="2018-08" db="EMBL/GenBank/DDBJ databases">
        <title>A genome reference for cultivated species of the human gut microbiota.</title>
        <authorList>
            <person name="Zou Y."/>
            <person name="Xue W."/>
            <person name="Luo G."/>
        </authorList>
    </citation>
    <scope>NUCLEOTIDE SEQUENCE [LARGE SCALE GENOMIC DNA]</scope>
    <source>
        <strain evidence="8 12">AF14-1AC</strain>
    </source>
</reference>
<organism evidence="5">
    <name type="scientific">Phocaeicola dorei</name>
    <dbReference type="NCBI Taxonomy" id="357276"/>
    <lineage>
        <taxon>Bacteria</taxon>
        <taxon>Pseudomonadati</taxon>
        <taxon>Bacteroidota</taxon>
        <taxon>Bacteroidia</taxon>
        <taxon>Bacteroidales</taxon>
        <taxon>Bacteroidaceae</taxon>
        <taxon>Phocaeicola</taxon>
    </lineage>
</organism>
<protein>
    <submittedName>
        <fullName evidence="8">Aminopeptidase</fullName>
    </submittedName>
    <submittedName>
        <fullName evidence="5">M28 family peptidase</fullName>
    </submittedName>
</protein>
<reference evidence="11" key="6">
    <citation type="journal article" date="2023" name="Nat. Commun.">
        <title>Identification of a novel Human Milk Oligosaccharides utilization cluster in the infant gut commensal Bacteroides dorei.</title>
        <authorList>
            <person name="Kijner S."/>
            <person name="Ennis D."/>
            <person name="Shmorak S."/>
            <person name="Florentin A."/>
            <person name="Yassour M."/>
        </authorList>
    </citation>
    <scope>NUCLEOTIDE SEQUENCE</scope>
    <source>
        <strain evidence="11">2</strain>
    </source>
</reference>
<dbReference type="SUPFAM" id="SSF53187">
    <property type="entry name" value="Zn-dependent exopeptidases"/>
    <property type="match status" value="1"/>
</dbReference>
<dbReference type="RefSeq" id="WP_007831281.1">
    <property type="nucleotide sequence ID" value="NZ_CAXSLT010000022.1"/>
</dbReference>
<evidence type="ECO:0000313" key="12">
    <source>
        <dbReference type="Proteomes" id="UP000283678"/>
    </source>
</evidence>
<dbReference type="Pfam" id="PF04389">
    <property type="entry name" value="Peptidase_M28"/>
    <property type="match status" value="1"/>
</dbReference>
<feature type="domain" description="PA" evidence="2">
    <location>
        <begin position="148"/>
        <end position="220"/>
    </location>
</feature>
<dbReference type="GeneID" id="93445423"/>
<evidence type="ECO:0000256" key="1">
    <source>
        <dbReference type="SAM" id="SignalP"/>
    </source>
</evidence>
<reference evidence="6" key="5">
    <citation type="submission" date="2021-06" db="EMBL/GenBank/DDBJ databases">
        <title>Collection of gut derived symbiotic bacterial strains cultured from healthy donors.</title>
        <authorList>
            <person name="Lin H."/>
            <person name="Littmann E."/>
            <person name="Pamer E.G."/>
        </authorList>
    </citation>
    <scope>NUCLEOTIDE SEQUENCE</scope>
    <source>
        <strain evidence="6">MSK.5.10</strain>
    </source>
</reference>
<dbReference type="EMBL" id="VVZE01000022">
    <property type="protein sequence ID" value="KAA5381323.1"/>
    <property type="molecule type" value="Genomic_DNA"/>
</dbReference>
<name>A0A0K2HHM4_9BACT</name>
<evidence type="ECO:0000313" key="16">
    <source>
        <dbReference type="Proteomes" id="UP000500949"/>
    </source>
</evidence>
<reference evidence="7 16" key="4">
    <citation type="submission" date="2019-11" db="EMBL/GenBank/DDBJ databases">
        <title>Complete genome sequence of Bacteroides dorei DSM 17855.</title>
        <authorList>
            <person name="Russell J.T."/>
        </authorList>
    </citation>
    <scope>NUCLEOTIDE SEQUENCE [LARGE SCALE GENOMIC DNA]</scope>
    <source>
        <strain evidence="7 16">DSM 17855</strain>
    </source>
</reference>
<dbReference type="GO" id="GO:0008235">
    <property type="term" value="F:metalloexopeptidase activity"/>
    <property type="evidence" value="ECO:0007669"/>
    <property type="project" value="InterPro"/>
</dbReference>
<evidence type="ECO:0000313" key="9">
    <source>
        <dbReference type="EMBL" id="TDA72876.1"/>
    </source>
</evidence>
<evidence type="ECO:0000313" key="4">
    <source>
        <dbReference type="EMBL" id="KAA5317030.1"/>
    </source>
</evidence>
<feature type="chain" id="PRO_5014231868" evidence="1">
    <location>
        <begin position="22"/>
        <end position="497"/>
    </location>
</feature>
<keyword evidence="8" id="KW-0031">Aminopeptidase</keyword>
<evidence type="ECO:0000259" key="3">
    <source>
        <dbReference type="Pfam" id="PF04389"/>
    </source>
</evidence>
<dbReference type="EMBL" id="SLTX01000001">
    <property type="protein sequence ID" value="TDB06234.1"/>
    <property type="molecule type" value="Genomic_DNA"/>
</dbReference>
<evidence type="ECO:0000313" key="10">
    <source>
        <dbReference type="EMBL" id="TDB06234.1"/>
    </source>
</evidence>
<reference evidence="5 15" key="2">
    <citation type="journal article" date="2019" name="Nat. Med.">
        <title>A library of human gut bacterial isolates paired with longitudinal multiomics data enables mechanistic microbiome research.</title>
        <authorList>
            <person name="Poyet M."/>
            <person name="Groussin M."/>
            <person name="Gibbons S.M."/>
            <person name="Avila-Pacheco J."/>
            <person name="Jiang X."/>
            <person name="Kearney S.M."/>
            <person name="Perrotta A.R."/>
            <person name="Berdy B."/>
            <person name="Zhao S."/>
            <person name="Lieberman T.D."/>
            <person name="Swanson P.K."/>
            <person name="Smith M."/>
            <person name="Roesemann S."/>
            <person name="Alexander J.E."/>
            <person name="Rich S.A."/>
            <person name="Livny J."/>
            <person name="Vlamakis H."/>
            <person name="Clish C."/>
            <person name="Bullock K."/>
            <person name="Deik A."/>
            <person name="Scott J."/>
            <person name="Pierce K.A."/>
            <person name="Xavier R.J."/>
            <person name="Alm E.J."/>
        </authorList>
    </citation>
    <scope>NUCLEOTIDE SEQUENCE [LARGE SCALE GENOMIC DNA]</scope>
    <source>
        <strain evidence="4 15">BIOML-A25</strain>
        <strain evidence="5">BIOML-A8</strain>
    </source>
</reference>
<sequence length="497" mass="54950">MKKGILLLSAILALGSLSSSAQKRTATMTDEEMYLDAMHHNITTEKIFGYVKQLSDPALEGRLAGSPGMAKAVDIVKGYFKEWELIPGGENGSYIQLFPHPCVEIQPGSTMDILFPVTQGKKKTVWISKTYPWADGWFAGGMTSDGEVTADVVYAGFGVTAPELAYDDYKDIDVKGKIVLVEGETPNISRNPDSLTMWYKHTLHQTKLNNAVTHGAAGLLYKWVPGPNAPYNPGFVYCHVTDTVVNDIFRGTGKTYKETIRQIYKTQKPASFHTGKRAHIKMNATYNPNATGKNILGMIKGSDPILCNEYVIISAHLDHLGMIPFLIEGANDNNSSSAAMLGVAEALAKSKIKPKRSIIFMSVDGEEAGLTGSTYYTNHPLVPKDKVIAILNLEQVGVGQMLGANYHYKYPELAKLSQKANAMYVHRRLFTNETHFLTRPRTDGAVFMKAGYPCIDLWALGGGYYHHPKDNIRSINPDILRAATEWLYWTTIFIANK</sequence>
<dbReference type="InterPro" id="IPR007484">
    <property type="entry name" value="Peptidase_M28"/>
</dbReference>
<dbReference type="Proteomes" id="UP000283678">
    <property type="component" value="Unassembled WGS sequence"/>
</dbReference>
<keyword evidence="1" id="KW-0732">Signal</keyword>
<dbReference type="EMBL" id="JAHOAX010000022">
    <property type="protein sequence ID" value="MBV3125058.1"/>
    <property type="molecule type" value="Genomic_DNA"/>
</dbReference>
<feature type="domain" description="Peptidase M28" evidence="3">
    <location>
        <begin position="294"/>
        <end position="485"/>
    </location>
</feature>
<dbReference type="Proteomes" id="UP000481700">
    <property type="component" value="Unassembled WGS sequence"/>
</dbReference>
<evidence type="ECO:0000313" key="7">
    <source>
        <dbReference type="EMBL" id="QJR75215.1"/>
    </source>
</evidence>
<dbReference type="GO" id="GO:0006508">
    <property type="term" value="P:proteolysis"/>
    <property type="evidence" value="ECO:0007669"/>
    <property type="project" value="InterPro"/>
</dbReference>
<evidence type="ECO:0000313" key="5">
    <source>
        <dbReference type="EMBL" id="KAA5381323.1"/>
    </source>
</evidence>
<evidence type="ECO:0000313" key="11">
    <source>
        <dbReference type="EMBL" id="WHX10736.1"/>
    </source>
</evidence>
<dbReference type="PANTHER" id="PTHR12147:SF26">
    <property type="entry name" value="PEPTIDASE M28 DOMAIN-CONTAINING PROTEIN"/>
    <property type="match status" value="1"/>
</dbReference>
<proteinExistence type="predicted"/>
<evidence type="ECO:0000313" key="15">
    <source>
        <dbReference type="Proteomes" id="UP000481700"/>
    </source>
</evidence>
<dbReference type="EMBL" id="SLTU01000002">
    <property type="protein sequence ID" value="TDA72876.1"/>
    <property type="molecule type" value="Genomic_DNA"/>
</dbReference>